<organism evidence="1 2">
    <name type="scientific">Favolaschia claudopus</name>
    <dbReference type="NCBI Taxonomy" id="2862362"/>
    <lineage>
        <taxon>Eukaryota</taxon>
        <taxon>Fungi</taxon>
        <taxon>Dikarya</taxon>
        <taxon>Basidiomycota</taxon>
        <taxon>Agaricomycotina</taxon>
        <taxon>Agaricomycetes</taxon>
        <taxon>Agaricomycetidae</taxon>
        <taxon>Agaricales</taxon>
        <taxon>Marasmiineae</taxon>
        <taxon>Mycenaceae</taxon>
        <taxon>Favolaschia</taxon>
    </lineage>
</organism>
<comment type="caution">
    <text evidence="1">The sequence shown here is derived from an EMBL/GenBank/DDBJ whole genome shotgun (WGS) entry which is preliminary data.</text>
</comment>
<evidence type="ECO:0000313" key="1">
    <source>
        <dbReference type="EMBL" id="KAK6987432.1"/>
    </source>
</evidence>
<dbReference type="Proteomes" id="UP001362999">
    <property type="component" value="Unassembled WGS sequence"/>
</dbReference>
<keyword evidence="2" id="KW-1185">Reference proteome</keyword>
<accession>A0AAV9ZLZ5</accession>
<name>A0AAV9ZLZ5_9AGAR</name>
<proteinExistence type="predicted"/>
<protein>
    <recommendedName>
        <fullName evidence="3">Alpha/beta hydrolase</fullName>
    </recommendedName>
</protein>
<sequence length="173" mass="19297">MSKLSLSDIAPYRGLQSRVVLAPVSGYGSALIMTVIIQPSSSRDNPIEPLKGYSRFNARKVFIYVHGGPDSQELYSRIELILRCRRVRGCTVRCMVHDGAEQSAKAPVSSVNWKSRELWMHMGPGISLCYPSISTLIVLNHLRSPLNLILIGPAIMTCIHPAVKNFRREAKHK</sequence>
<dbReference type="EMBL" id="JAWWNJ010000131">
    <property type="protein sequence ID" value="KAK6987432.1"/>
    <property type="molecule type" value="Genomic_DNA"/>
</dbReference>
<dbReference type="AlphaFoldDB" id="A0AAV9ZLZ5"/>
<evidence type="ECO:0008006" key="3">
    <source>
        <dbReference type="Google" id="ProtNLM"/>
    </source>
</evidence>
<gene>
    <name evidence="1" type="ORF">R3P38DRAFT_2805646</name>
</gene>
<reference evidence="1 2" key="1">
    <citation type="journal article" date="2024" name="J Genomics">
        <title>Draft genome sequencing and assembly of Favolaschia claudopus CIRM-BRFM 2984 isolated from oak limbs.</title>
        <authorList>
            <person name="Navarro D."/>
            <person name="Drula E."/>
            <person name="Chaduli D."/>
            <person name="Cazenave R."/>
            <person name="Ahrendt S."/>
            <person name="Wang J."/>
            <person name="Lipzen A."/>
            <person name="Daum C."/>
            <person name="Barry K."/>
            <person name="Grigoriev I.V."/>
            <person name="Favel A."/>
            <person name="Rosso M.N."/>
            <person name="Martin F."/>
        </authorList>
    </citation>
    <scope>NUCLEOTIDE SEQUENCE [LARGE SCALE GENOMIC DNA]</scope>
    <source>
        <strain evidence="1 2">CIRM-BRFM 2984</strain>
    </source>
</reference>
<evidence type="ECO:0000313" key="2">
    <source>
        <dbReference type="Proteomes" id="UP001362999"/>
    </source>
</evidence>